<evidence type="ECO:0000313" key="2">
    <source>
        <dbReference type="EMBL" id="CDW80017.1"/>
    </source>
</evidence>
<dbReference type="InterPro" id="IPR018490">
    <property type="entry name" value="cNMP-bd_dom_sf"/>
</dbReference>
<dbReference type="InParanoid" id="A0A078AET5"/>
<dbReference type="EMBL" id="CCKQ01008559">
    <property type="protein sequence ID" value="CDW80017.1"/>
    <property type="molecule type" value="Genomic_DNA"/>
</dbReference>
<organism evidence="2 3">
    <name type="scientific">Stylonychia lemnae</name>
    <name type="common">Ciliate</name>
    <dbReference type="NCBI Taxonomy" id="5949"/>
    <lineage>
        <taxon>Eukaryota</taxon>
        <taxon>Sar</taxon>
        <taxon>Alveolata</taxon>
        <taxon>Ciliophora</taxon>
        <taxon>Intramacronucleata</taxon>
        <taxon>Spirotrichea</taxon>
        <taxon>Stichotrichia</taxon>
        <taxon>Sporadotrichida</taxon>
        <taxon>Oxytrichidae</taxon>
        <taxon>Stylonychinae</taxon>
        <taxon>Stylonychia</taxon>
    </lineage>
</organism>
<dbReference type="InterPro" id="IPR000595">
    <property type="entry name" value="cNMP-bd_dom"/>
</dbReference>
<keyword evidence="2" id="KW-0418">Kinase</keyword>
<sequence length="862" mass="100618">MESPDLDTSAKKRTISRLINGNTNYVRDLKSMSTIVKAKRISRNMLQHQQTTSDAYDNYVNSKSLIKDYEETKNVPSRKIKSKLKNNQKSIDFSNLKASKYSLVDSNTEEANNMNQTEIFGHTNLQEYGINLDQAETRAINQNANDSKKLRQVARTGGNNTGINFKLKRKLSRQNDRSAINNPIRKRRHDMLKQILRPRVNQIGLRKHMKAFRRWLVQPRILDKRDYNNLKILIYPKGLSTRQSSNNMNIKAMIRRISQAIIQQKAKNEQIDNENQQLVIGSPYKEMLEDESFLNEDYDIQDKKLKQFYNHLDQINSQNYQATDYFPQWIVDEMQKIDQFTNFSNQNIFKLCTKLHKDRGINDRKAICSYLKMKVNFFKDIEKEKLEELTKKVATLEYEPKQMMIKQDDDGDFLLIIYEGKAEIQVDGKKVTEVGPHTLIGESALEYRSKRRASVIALQKCKCLALYKADYDSTVSLFKAQQKLQNQNLLRRLHVIGDWNIIKIKGFSRKLYETQFKKGQSTKQWQIKRTFQVVRRNILTLGPSSIFGMEEVILENPKRLIRARALEDTECLYANKTEFMEYFNTEDKDKFRQIIQEYTDFEKEGKQLLFEIQNKKNVSNMFLNAVNLNVGLMTRDSRSTSVNGYLTTANFNPKRNAMVKKFLQRIVGEKTDSPIEDLRLKNVKRQQYIEDYYKQNGDQLFPVVENNISIFNEENNTDQLSYSPNTKNQSVNNAYQDIQASKMRIERSINSPEKKLRDFKMEMLALQNQKKDTKTIKAWKVLLTLLFNQILQEFNAVNSNSILENIKGSALNSRNKSQKLGGTSTNSQNVSFVENGVKIRLLTELPLQITSEQPKNNIEPMR</sequence>
<dbReference type="SMART" id="SM00100">
    <property type="entry name" value="cNMP"/>
    <property type="match status" value="1"/>
</dbReference>
<dbReference type="InterPro" id="IPR014710">
    <property type="entry name" value="RmlC-like_jellyroll"/>
</dbReference>
<dbReference type="Gene3D" id="2.60.120.10">
    <property type="entry name" value="Jelly Rolls"/>
    <property type="match status" value="2"/>
</dbReference>
<proteinExistence type="predicted"/>
<dbReference type="CDD" id="cd00038">
    <property type="entry name" value="CAP_ED"/>
    <property type="match status" value="1"/>
</dbReference>
<feature type="domain" description="Cyclic nucleotide-binding" evidence="1">
    <location>
        <begin position="377"/>
        <end position="492"/>
    </location>
</feature>
<dbReference type="PANTHER" id="PTHR23011">
    <property type="entry name" value="CYCLIC NUCLEOTIDE-BINDING DOMAIN CONTAINING PROTEIN"/>
    <property type="match status" value="1"/>
</dbReference>
<dbReference type="PROSITE" id="PS50042">
    <property type="entry name" value="CNMP_BINDING_3"/>
    <property type="match status" value="1"/>
</dbReference>
<accession>A0A078AET5</accession>
<reference evidence="2 3" key="1">
    <citation type="submission" date="2014-06" db="EMBL/GenBank/DDBJ databases">
        <authorList>
            <person name="Swart Estienne"/>
        </authorList>
    </citation>
    <scope>NUCLEOTIDE SEQUENCE [LARGE SCALE GENOMIC DNA]</scope>
    <source>
        <strain evidence="2 3">130c</strain>
    </source>
</reference>
<evidence type="ECO:0000313" key="3">
    <source>
        <dbReference type="Proteomes" id="UP000039865"/>
    </source>
</evidence>
<protein>
    <submittedName>
        <fullName evidence="2">C-gmp dependent protein kinase</fullName>
    </submittedName>
</protein>
<dbReference type="Proteomes" id="UP000039865">
    <property type="component" value="Unassembled WGS sequence"/>
</dbReference>
<dbReference type="PANTHER" id="PTHR23011:SF28">
    <property type="entry name" value="CYCLIC NUCLEOTIDE-BINDING DOMAIN CONTAINING PROTEIN"/>
    <property type="match status" value="1"/>
</dbReference>
<dbReference type="AlphaFoldDB" id="A0A078AET5"/>
<keyword evidence="2" id="KW-0808">Transferase</keyword>
<dbReference type="Pfam" id="PF00027">
    <property type="entry name" value="cNMP_binding"/>
    <property type="match status" value="1"/>
</dbReference>
<dbReference type="GO" id="GO:0016301">
    <property type="term" value="F:kinase activity"/>
    <property type="evidence" value="ECO:0007669"/>
    <property type="project" value="UniProtKB-KW"/>
</dbReference>
<keyword evidence="3" id="KW-1185">Reference proteome</keyword>
<dbReference type="SUPFAM" id="SSF51206">
    <property type="entry name" value="cAMP-binding domain-like"/>
    <property type="match status" value="2"/>
</dbReference>
<evidence type="ECO:0000259" key="1">
    <source>
        <dbReference type="PROSITE" id="PS50042"/>
    </source>
</evidence>
<name>A0A078AET5_STYLE</name>
<gene>
    <name evidence="2" type="primary">Contig19131.g20289</name>
    <name evidence="2" type="ORF">STYLEM_9010</name>
</gene>